<organism evidence="2">
    <name type="scientific">Vitis vinifera</name>
    <name type="common">Grape</name>
    <dbReference type="NCBI Taxonomy" id="29760"/>
    <lineage>
        <taxon>Eukaryota</taxon>
        <taxon>Viridiplantae</taxon>
        <taxon>Streptophyta</taxon>
        <taxon>Embryophyta</taxon>
        <taxon>Tracheophyta</taxon>
        <taxon>Spermatophyta</taxon>
        <taxon>Magnoliopsida</taxon>
        <taxon>eudicotyledons</taxon>
        <taxon>Gunneridae</taxon>
        <taxon>Pentapetalae</taxon>
        <taxon>rosids</taxon>
        <taxon>Vitales</taxon>
        <taxon>Vitaceae</taxon>
        <taxon>Viteae</taxon>
        <taxon>Vitis</taxon>
    </lineage>
</organism>
<feature type="domain" description="HTH TFE/IIEalpha-type" evidence="1">
    <location>
        <begin position="6"/>
        <end position="118"/>
    </location>
</feature>
<dbReference type="Pfam" id="PF00078">
    <property type="entry name" value="RVT_1"/>
    <property type="match status" value="1"/>
</dbReference>
<name>A5CAZ7_VITVI</name>
<dbReference type="Gene3D" id="3.60.10.10">
    <property type="entry name" value="Endonuclease/exonuclease/phosphatase"/>
    <property type="match status" value="1"/>
</dbReference>
<dbReference type="AlphaFoldDB" id="A5CAZ7"/>
<dbReference type="SUPFAM" id="SSF56219">
    <property type="entry name" value="DNase I-like"/>
    <property type="match status" value="1"/>
</dbReference>
<protein>
    <recommendedName>
        <fullName evidence="1">HTH TFE/IIEalpha-type domain-containing protein</fullName>
    </recommendedName>
</protein>
<reference evidence="2" key="1">
    <citation type="journal article" date="2007" name="PLoS ONE">
        <title>The first genome sequence of an elite grapevine cultivar (Pinot noir Vitis vinifera L.): coping with a highly heterozygous genome.</title>
        <authorList>
            <person name="Velasco R."/>
            <person name="Zharkikh A."/>
            <person name="Troggio M."/>
            <person name="Cartwright D.A."/>
            <person name="Cestaro A."/>
            <person name="Pruss D."/>
            <person name="Pindo M."/>
            <person name="FitzGerald L.M."/>
            <person name="Vezzulli S."/>
            <person name="Reid J."/>
            <person name="Malacarne G."/>
            <person name="Iliev D."/>
            <person name="Coppola G."/>
            <person name="Wardell B."/>
            <person name="Micheletti D."/>
            <person name="Macalma T."/>
            <person name="Facci M."/>
            <person name="Mitchell J.T."/>
            <person name="Perazzolli M."/>
            <person name="Eldredge G."/>
            <person name="Gatto P."/>
            <person name="Oyzerski R."/>
            <person name="Moretto M."/>
            <person name="Gutin N."/>
            <person name="Stefanini M."/>
            <person name="Chen Y."/>
            <person name="Segala C."/>
            <person name="Davenport C."/>
            <person name="Dematte L."/>
            <person name="Mraz A."/>
            <person name="Battilana J."/>
            <person name="Stormo K."/>
            <person name="Costa F."/>
            <person name="Tao Q."/>
            <person name="Si-Ammour A."/>
            <person name="Harkins T."/>
            <person name="Lackey A."/>
            <person name="Perbost C."/>
            <person name="Taillon B."/>
            <person name="Stella A."/>
            <person name="Solovyev V."/>
            <person name="Fawcett J.A."/>
            <person name="Sterck L."/>
            <person name="Vandepoele K."/>
            <person name="Grando S.M."/>
            <person name="Toppo S."/>
            <person name="Moser C."/>
            <person name="Lanchbury J."/>
            <person name="Bogden R."/>
            <person name="Skolnick M."/>
            <person name="Sgaramella V."/>
            <person name="Bhatnagar S.K."/>
            <person name="Fontana P."/>
            <person name="Gutin A."/>
            <person name="Van de Peer Y."/>
            <person name="Salamini F."/>
            <person name="Viola R."/>
        </authorList>
    </citation>
    <scope>NUCLEOTIDE SEQUENCE</scope>
</reference>
<dbReference type="InterPro" id="IPR017919">
    <property type="entry name" value="TFIIE/TFIIEa_HTH"/>
</dbReference>
<dbReference type="InterPro" id="IPR036691">
    <property type="entry name" value="Endo/exonu/phosph_ase_sf"/>
</dbReference>
<accession>A5CAZ7</accession>
<gene>
    <name evidence="2" type="ORF">VITISV_044337</name>
</gene>
<dbReference type="PROSITE" id="PS51344">
    <property type="entry name" value="HTH_TFE_IIE"/>
    <property type="match status" value="1"/>
</dbReference>
<dbReference type="PANTHER" id="PTHR33116:SF78">
    <property type="entry name" value="OS12G0587133 PROTEIN"/>
    <property type="match status" value="1"/>
</dbReference>
<proteinExistence type="predicted"/>
<dbReference type="PANTHER" id="PTHR33116">
    <property type="entry name" value="REVERSE TRANSCRIPTASE ZINC-BINDING DOMAIN-CONTAINING PROTEIN-RELATED-RELATED"/>
    <property type="match status" value="1"/>
</dbReference>
<dbReference type="EMBL" id="AM488632">
    <property type="protein sequence ID" value="CAN77770.1"/>
    <property type="molecule type" value="Genomic_DNA"/>
</dbReference>
<evidence type="ECO:0000259" key="1">
    <source>
        <dbReference type="PROSITE" id="PS51344"/>
    </source>
</evidence>
<dbReference type="InterPro" id="IPR043502">
    <property type="entry name" value="DNA/RNA_pol_sf"/>
</dbReference>
<sequence>MSVEPFNRLVKLAARAFYDDITTKGDNQPKTGRSDNRGIAVVVLDALTRLWFVMTFVFFYPRRQWVREEDLAKDLKLHSKQLRRTLRFFEEEKLVTRDHRREVNTFVVNVIHSWGDFNITLFQRERSRQGRITSTMWRFAQIIDELGLVDLPLQGEVFTWSGGLNNQSWARLDRFLVPPSWLDHFSGVLQSRLPRPISDHFPVLLEGGGLRRGPSPFRFENMWLKVEGFIDLIRSWWRGIEVRGTVSFRLAAKMKGIKQKLKVWNREVFGSLECNKASALQQEVREGVVNAYQQMLSEDSGWKADIGRLQLEQINQQEAENLEIPFFETEVHSALMEMNGDKAPGPDGFTMVFWQSCWDFVQEEILQMFKEFHEHISFLKSLNNTFLVLISKKGGAKDLGDFRPISLLGGLYKLLAKLLANRLKRVLAKFSVLINGVLVGFFSSTKGFRQRDPLSPYLFVLGMEVLDALIRRAVAGGFLSGCSIRGGRRPTLNISHLFFADDIVVFCEANKEHLTHLSWILFWFEAASSLRINLAKSEIIPVGVVEEIDELATELGCRVGSLPSQYLGLPLGAPNKAHSVWDGVEERMRGRLALWKRQYISKSGRITLIKSILTSMPIYQMSLFRMPKTVARRLEKVQRDFLWGEGNLERKAHLVNWEVVCADKNKGGLGLRKLALLNKALLGKWIWRFAFDKDNLWKQVIMAKYGQERSWLEDKRRLMGRLEGNFEGN</sequence>
<evidence type="ECO:0000313" key="2">
    <source>
        <dbReference type="EMBL" id="CAN77770.1"/>
    </source>
</evidence>
<dbReference type="SUPFAM" id="SSF56672">
    <property type="entry name" value="DNA/RNA polymerases"/>
    <property type="match status" value="1"/>
</dbReference>
<dbReference type="ExpressionAtlas" id="A5CAZ7">
    <property type="expression patterns" value="baseline and differential"/>
</dbReference>
<dbReference type="InterPro" id="IPR000477">
    <property type="entry name" value="RT_dom"/>
</dbReference>